<dbReference type="PANTHER" id="PTHR30270">
    <property type="entry name" value="THIAMINE-MONOPHOSPHATE KINASE"/>
    <property type="match status" value="1"/>
</dbReference>
<dbReference type="GO" id="GO:0009030">
    <property type="term" value="F:thiamine-phosphate kinase activity"/>
    <property type="evidence" value="ECO:0007669"/>
    <property type="project" value="UniProtKB-UniRule"/>
</dbReference>
<keyword evidence="2 5" id="KW-0418">Kinase</keyword>
<comment type="pathway">
    <text evidence="2">Cofactor biosynthesis; thiamine diphosphate biosynthesis; thiamine diphosphate from thiamine phosphate: step 1/1.</text>
</comment>
<feature type="binding site" evidence="2">
    <location>
        <position position="240"/>
    </location>
    <ligand>
        <name>substrate</name>
    </ligand>
</feature>
<feature type="binding site" evidence="2">
    <location>
        <position position="193"/>
    </location>
    <ligand>
        <name>Mg(2+)</name>
        <dbReference type="ChEBI" id="CHEBI:18420"/>
        <label>5</label>
    </ligand>
</feature>
<comment type="catalytic activity">
    <reaction evidence="2">
        <text>thiamine phosphate + ATP = thiamine diphosphate + ADP</text>
        <dbReference type="Rhea" id="RHEA:15913"/>
        <dbReference type="ChEBI" id="CHEBI:30616"/>
        <dbReference type="ChEBI" id="CHEBI:37575"/>
        <dbReference type="ChEBI" id="CHEBI:58937"/>
        <dbReference type="ChEBI" id="CHEBI:456216"/>
        <dbReference type="EC" id="2.7.4.16"/>
    </reaction>
</comment>
<feature type="binding site" evidence="2">
    <location>
        <position position="126"/>
    </location>
    <ligand>
        <name>ATP</name>
        <dbReference type="ChEBI" id="CHEBI:30616"/>
    </ligand>
</feature>
<dbReference type="GO" id="GO:0000287">
    <property type="term" value="F:magnesium ion binding"/>
    <property type="evidence" value="ECO:0007669"/>
    <property type="project" value="UniProtKB-UniRule"/>
</dbReference>
<evidence type="ECO:0000256" key="2">
    <source>
        <dbReference type="HAMAP-Rule" id="MF_02128"/>
    </source>
</evidence>
<dbReference type="SUPFAM" id="SSF56042">
    <property type="entry name" value="PurM C-terminal domain-like"/>
    <property type="match status" value="1"/>
</dbReference>
<keyword evidence="6" id="KW-1185">Reference proteome</keyword>
<comment type="miscellaneous">
    <text evidence="2">Reaction mechanism of ThiL seems to utilize a direct, inline transfer of the gamma-phosphate of ATP to TMP rather than a phosphorylated enzyme intermediate.</text>
</comment>
<protein>
    <recommendedName>
        <fullName evidence="2">Thiamine-monophosphate kinase</fullName>
        <shortName evidence="2">TMP kinase</shortName>
        <shortName evidence="2">Thiamine-phosphate kinase</shortName>
        <ecNumber evidence="2">2.7.4.16</ecNumber>
    </recommendedName>
</protein>
<feature type="binding site" evidence="2">
    <location>
        <position position="102"/>
    </location>
    <ligand>
        <name>Mg(2+)</name>
        <dbReference type="ChEBI" id="CHEBI:18420"/>
        <label>1</label>
    </ligand>
</feature>
<reference evidence="5 6" key="1">
    <citation type="submission" date="2006-03" db="EMBL/GenBank/DDBJ databases">
        <authorList>
            <person name="Giovannoni S.J."/>
            <person name="Cho J.-C."/>
            <person name="Ferriera S."/>
            <person name="Johnson J."/>
            <person name="Kravitz S."/>
            <person name="Halpern A."/>
            <person name="Remington K."/>
            <person name="Beeson K."/>
            <person name="Tran B."/>
            <person name="Rogers Y.-H."/>
            <person name="Friedman R."/>
            <person name="Venter J.C."/>
        </authorList>
    </citation>
    <scope>NUCLEOTIDE SEQUENCE [LARGE SCALE GENOMIC DNA]</scope>
    <source>
        <strain evidence="5 6">HTCC2207</strain>
    </source>
</reference>
<feature type="binding site" evidence="2">
    <location>
        <position position="53"/>
    </location>
    <ligand>
        <name>Mg(2+)</name>
        <dbReference type="ChEBI" id="CHEBI:18420"/>
        <label>2</label>
    </ligand>
</feature>
<dbReference type="PANTHER" id="PTHR30270:SF0">
    <property type="entry name" value="THIAMINE-MONOPHOSPHATE KINASE"/>
    <property type="match status" value="1"/>
</dbReference>
<feature type="binding site" evidence="2">
    <location>
        <position position="32"/>
    </location>
    <ligand>
        <name>substrate</name>
    </ligand>
</feature>
<feature type="binding site" evidence="2">
    <location>
        <position position="25"/>
    </location>
    <ligand>
        <name>Mg(2+)</name>
        <dbReference type="ChEBI" id="CHEBI:18420"/>
        <label>1</label>
    </ligand>
</feature>
<feature type="binding site" evidence="2">
    <location>
        <position position="8"/>
    </location>
    <ligand>
        <name>Mg(2+)</name>
        <dbReference type="ChEBI" id="CHEBI:18420"/>
        <label>3</label>
    </ligand>
</feature>
<comment type="function">
    <text evidence="2">Catalyzes the ATP-dependent phosphorylation of thiamine-monophosphate (TMP) to form thiamine-pyrophosphate (TPP), the active form of vitamin B1.</text>
</comment>
<dbReference type="UniPathway" id="UPA00060">
    <property type="reaction ID" value="UER00142"/>
</dbReference>
<dbReference type="CDD" id="cd02194">
    <property type="entry name" value="ThiL"/>
    <property type="match status" value="1"/>
</dbReference>
<evidence type="ECO:0000313" key="5">
    <source>
        <dbReference type="EMBL" id="EAS48219.1"/>
    </source>
</evidence>
<keyword evidence="2" id="KW-0460">Magnesium</keyword>
<dbReference type="EMBL" id="AAPI01000001">
    <property type="protein sequence ID" value="EAS48219.1"/>
    <property type="molecule type" value="Genomic_DNA"/>
</dbReference>
<feature type="binding site" evidence="2">
    <location>
        <position position="24"/>
    </location>
    <ligand>
        <name>Mg(2+)</name>
        <dbReference type="ChEBI" id="CHEBI:18420"/>
        <label>1</label>
    </ligand>
</feature>
<feature type="binding site" evidence="2">
    <location>
        <begin position="101"/>
        <end position="102"/>
    </location>
    <ligand>
        <name>ATP</name>
        <dbReference type="ChEBI" id="CHEBI:30616"/>
    </ligand>
</feature>
<feature type="binding site" evidence="2">
    <location>
        <position position="25"/>
    </location>
    <ligand>
        <name>Mg(2+)</name>
        <dbReference type="ChEBI" id="CHEBI:18420"/>
        <label>2</label>
    </ligand>
</feature>
<dbReference type="Pfam" id="PF02769">
    <property type="entry name" value="AIRS_C"/>
    <property type="match status" value="1"/>
</dbReference>
<feature type="domain" description="PurM-like C-terminal" evidence="4">
    <location>
        <begin position="131"/>
        <end position="277"/>
    </location>
</feature>
<dbReference type="STRING" id="314287.GB2207_10421"/>
<feature type="binding site" evidence="2">
    <location>
        <position position="53"/>
    </location>
    <ligand>
        <name>Mg(2+)</name>
        <dbReference type="ChEBI" id="CHEBI:18420"/>
        <label>3</label>
    </ligand>
</feature>
<feature type="domain" description="PurM-like N-terminal" evidence="3">
    <location>
        <begin position="6"/>
        <end position="118"/>
    </location>
</feature>
<evidence type="ECO:0000259" key="4">
    <source>
        <dbReference type="Pfam" id="PF02769"/>
    </source>
</evidence>
<accession>Q1YU39</accession>
<feature type="binding site" evidence="2">
    <location>
        <position position="8"/>
    </location>
    <ligand>
        <name>Mg(2+)</name>
        <dbReference type="ChEBI" id="CHEBI:18420"/>
        <label>4</label>
    </ligand>
</feature>
<proteinExistence type="inferred from homology"/>
<dbReference type="SUPFAM" id="SSF55326">
    <property type="entry name" value="PurM N-terminal domain-like"/>
    <property type="match status" value="1"/>
</dbReference>
<keyword evidence="2" id="KW-0479">Metal-binding</keyword>
<feature type="binding site" evidence="2">
    <location>
        <position position="300"/>
    </location>
    <ligand>
        <name>substrate</name>
    </ligand>
</feature>
<comment type="caution">
    <text evidence="2">Lacks conserved residue(s) required for the propagation of feature annotation.</text>
</comment>
<dbReference type="Gene3D" id="3.90.650.10">
    <property type="entry name" value="PurM-like C-terminal domain"/>
    <property type="match status" value="1"/>
</dbReference>
<organism evidence="5 6">
    <name type="scientific">gamma proteobacterium HTCC2207</name>
    <dbReference type="NCBI Taxonomy" id="314287"/>
    <lineage>
        <taxon>Bacteria</taxon>
        <taxon>Pseudomonadati</taxon>
        <taxon>Pseudomonadota</taxon>
        <taxon>Gammaproteobacteria</taxon>
        <taxon>Cellvibrionales</taxon>
        <taxon>Porticoccaceae</taxon>
        <taxon>SAR92 clade</taxon>
    </lineage>
</organism>
<dbReference type="NCBIfam" id="TIGR01379">
    <property type="entry name" value="thiL"/>
    <property type="match status" value="1"/>
</dbReference>
<dbReference type="InterPro" id="IPR006283">
    <property type="entry name" value="ThiL-like"/>
</dbReference>
<feature type="binding site" evidence="2">
    <location>
        <position position="190"/>
    </location>
    <ligand>
        <name>Mg(2+)</name>
        <dbReference type="ChEBI" id="CHEBI:18420"/>
        <label>3</label>
    </ligand>
</feature>
<dbReference type="Proteomes" id="UP000005555">
    <property type="component" value="Unassembled WGS sequence"/>
</dbReference>
<dbReference type="HAMAP" id="MF_02128">
    <property type="entry name" value="TMP_kinase"/>
    <property type="match status" value="1"/>
</dbReference>
<keyword evidence="2" id="KW-0808">Transferase</keyword>
<comment type="caution">
    <text evidence="5">The sequence shown here is derived from an EMBL/GenBank/DDBJ whole genome shotgun (WGS) entry which is preliminary data.</text>
</comment>
<dbReference type="Gene3D" id="3.30.1330.10">
    <property type="entry name" value="PurM-like, N-terminal domain"/>
    <property type="match status" value="1"/>
</dbReference>
<feature type="binding site" evidence="2">
    <location>
        <position position="53"/>
    </location>
    <ligand>
        <name>Mg(2+)</name>
        <dbReference type="ChEBI" id="CHEBI:18420"/>
        <label>4</label>
    </ligand>
</feature>
<dbReference type="EC" id="2.7.4.16" evidence="2"/>
<dbReference type="AlphaFoldDB" id="Q1YU39"/>
<evidence type="ECO:0000313" key="6">
    <source>
        <dbReference type="Proteomes" id="UP000005555"/>
    </source>
</evidence>
<evidence type="ECO:0000259" key="3">
    <source>
        <dbReference type="Pfam" id="PF00586"/>
    </source>
</evidence>
<keyword evidence="1 2" id="KW-0784">Thiamine biosynthesis</keyword>
<dbReference type="PIRSF" id="PIRSF005303">
    <property type="entry name" value="Thiam_monoph_kin"/>
    <property type="match status" value="1"/>
</dbReference>
<dbReference type="InterPro" id="IPR010918">
    <property type="entry name" value="PurM-like_C_dom"/>
</dbReference>
<dbReference type="GO" id="GO:0009228">
    <property type="term" value="P:thiamine biosynthetic process"/>
    <property type="evidence" value="ECO:0007669"/>
    <property type="project" value="UniProtKB-KW"/>
</dbReference>
<keyword evidence="2" id="KW-0547">Nucleotide-binding</keyword>
<dbReference type="GO" id="GO:0005524">
    <property type="term" value="F:ATP binding"/>
    <property type="evidence" value="ECO:0007669"/>
    <property type="project" value="UniProtKB-UniRule"/>
</dbReference>
<dbReference type="InterPro" id="IPR036676">
    <property type="entry name" value="PurM-like_C_sf"/>
</dbReference>
<dbReference type="eggNOG" id="COG0611">
    <property type="taxonomic scope" value="Bacteria"/>
</dbReference>
<gene>
    <name evidence="2" type="primary">thiL</name>
    <name evidence="5" type="ORF">GB2207_10421</name>
</gene>
<dbReference type="Pfam" id="PF00586">
    <property type="entry name" value="AIRS"/>
    <property type="match status" value="1"/>
</dbReference>
<name>Q1YU39_9GAMM</name>
<dbReference type="GO" id="GO:0009229">
    <property type="term" value="P:thiamine diphosphate biosynthetic process"/>
    <property type="evidence" value="ECO:0007669"/>
    <property type="project" value="UniProtKB-UniRule"/>
</dbReference>
<feature type="binding site" evidence="2">
    <location>
        <position position="192"/>
    </location>
    <ligand>
        <name>ATP</name>
        <dbReference type="ChEBI" id="CHEBI:30616"/>
    </ligand>
</feature>
<dbReference type="InterPro" id="IPR016188">
    <property type="entry name" value="PurM-like_N"/>
</dbReference>
<sequence length="305" mass="32169">MALGIGDDAALLNVRPGQQLVMASDTLVSSIHFPESATPRQIATRALCVNLSDMAAMGAEPRWFTLALTLPRDKAKAEWLAEFSVGLGHIANQYNLALVGGDTTSGPLTLTLTLVGEVPVDKALTRGGASIGDSVFVTGTLGDGAAGLKIASNKNSNCIDSDRLLQRFYSPQPQIQAGLKLRSIASACIDISDGLLADLGHICKASDVSAVIKAEQLPIAADVQQLSALDALQWALSGGDDYQLCFTVATGQLPTVEGWIEKGELDASRIGFIEAARDSINRVSVVDKNNLPLTIEKPGYNHFGR</sequence>
<evidence type="ECO:0000256" key="1">
    <source>
        <dbReference type="ARBA" id="ARBA00022977"/>
    </source>
</evidence>
<keyword evidence="2" id="KW-0067">ATP-binding</keyword>
<comment type="similarity">
    <text evidence="2">Belongs to the thiamine-monophosphate kinase family.</text>
</comment>
<dbReference type="InterPro" id="IPR036921">
    <property type="entry name" value="PurM-like_N_sf"/>
</dbReference>
<dbReference type="HOGENOM" id="CLU_046964_3_0_6"/>